<dbReference type="Proteomes" id="UP001152604">
    <property type="component" value="Unassembled WGS sequence"/>
</dbReference>
<proteinExistence type="predicted"/>
<reference evidence="1" key="1">
    <citation type="submission" date="2022-03" db="EMBL/GenBank/DDBJ databases">
        <authorList>
            <person name="Brunel B."/>
        </authorList>
    </citation>
    <scope>NUCLEOTIDE SEQUENCE</scope>
    <source>
        <strain evidence="1">STM4922sample</strain>
    </source>
</reference>
<keyword evidence="2" id="KW-1185">Reference proteome</keyword>
<sequence length="217" mass="23025">MRSTFTVVTPAADPSLLTIEQLRAAAGLVPGDASRDAELTELGARVSADIATACQIRGDGVHVPTLRSEEVREVFRQRGCDDLLFLARRFISDLTLVTEAGTALVADDTDLDAEAGLLQRISGTRTLTWPRGDAVVEYTAGFETVPPDLVGAAMDLARLRLSAAARDPLVKGESVEIPDVRTVRQDYWVGAVPGSTAGPVPADILAKLSQYINVAVA</sequence>
<protein>
    <submittedName>
        <fullName evidence="1">Uncharacterized protein</fullName>
    </submittedName>
</protein>
<comment type="caution">
    <text evidence="1">The sequence shown here is derived from an EMBL/GenBank/DDBJ whole genome shotgun (WGS) entry which is preliminary data.</text>
</comment>
<name>A0ABM9DRA6_9HYPH</name>
<evidence type="ECO:0000313" key="2">
    <source>
        <dbReference type="Proteomes" id="UP001152604"/>
    </source>
</evidence>
<organism evidence="1 2">
    <name type="scientific">Mesorhizobium ventifaucium</name>
    <dbReference type="NCBI Taxonomy" id="666020"/>
    <lineage>
        <taxon>Bacteria</taxon>
        <taxon>Pseudomonadati</taxon>
        <taxon>Pseudomonadota</taxon>
        <taxon>Alphaproteobacteria</taxon>
        <taxon>Hyphomicrobiales</taxon>
        <taxon>Phyllobacteriaceae</taxon>
        <taxon>Mesorhizobium</taxon>
    </lineage>
</organism>
<dbReference type="RefSeq" id="WP_254024974.1">
    <property type="nucleotide sequence ID" value="NZ_CAKXZS010000014.1"/>
</dbReference>
<evidence type="ECO:0000313" key="1">
    <source>
        <dbReference type="EMBL" id="CAH2399220.1"/>
    </source>
</evidence>
<dbReference type="EMBL" id="CAKXZS010000014">
    <property type="protein sequence ID" value="CAH2399220.1"/>
    <property type="molecule type" value="Genomic_DNA"/>
</dbReference>
<gene>
    <name evidence="1" type="ORF">MES4922_210156</name>
</gene>
<accession>A0ABM9DRA6</accession>